<dbReference type="PANTHER" id="PTHR33360:SF2">
    <property type="entry name" value="TRANSPOSASE FOR INSERTION SEQUENCE ELEMENT IS200"/>
    <property type="match status" value="1"/>
</dbReference>
<evidence type="ECO:0000313" key="4">
    <source>
        <dbReference type="Proteomes" id="UP000007113"/>
    </source>
</evidence>
<dbReference type="RefSeq" id="WP_014264521.1">
    <property type="nucleotide sequence ID" value="NC_016631.1"/>
</dbReference>
<dbReference type="Gene3D" id="3.30.70.1290">
    <property type="entry name" value="Transposase IS200-like"/>
    <property type="match status" value="1"/>
</dbReference>
<dbReference type="HOGENOM" id="CLU_101320_1_0_0"/>
<dbReference type="SMART" id="SM01321">
    <property type="entry name" value="Y1_Tnp"/>
    <property type="match status" value="1"/>
</dbReference>
<proteinExistence type="predicted"/>
<evidence type="ECO:0000313" key="3">
    <source>
        <dbReference type="EMBL" id="AEU35641.1"/>
    </source>
</evidence>
<dbReference type="eggNOG" id="COG1943">
    <property type="taxonomic scope" value="Bacteria"/>
</dbReference>
<dbReference type="SUPFAM" id="SSF143422">
    <property type="entry name" value="Transposase IS200-like"/>
    <property type="match status" value="1"/>
</dbReference>
<dbReference type="InterPro" id="IPR002686">
    <property type="entry name" value="Transposase_17"/>
</dbReference>
<keyword evidence="1" id="KW-0812">Transmembrane</keyword>
<feature type="domain" description="Transposase IS200-like" evidence="2">
    <location>
        <begin position="17"/>
        <end position="131"/>
    </location>
</feature>
<gene>
    <name evidence="3" type="ordered locus">AciX8_1298</name>
</gene>
<dbReference type="AlphaFoldDB" id="G8NYY9"/>
<evidence type="ECO:0000259" key="2">
    <source>
        <dbReference type="SMART" id="SM01321"/>
    </source>
</evidence>
<dbReference type="InterPro" id="IPR036515">
    <property type="entry name" value="Transposase_17_sf"/>
</dbReference>
<feature type="transmembrane region" description="Helical" evidence="1">
    <location>
        <begin position="6"/>
        <end position="26"/>
    </location>
</feature>
<evidence type="ECO:0000256" key="1">
    <source>
        <dbReference type="SAM" id="Phobius"/>
    </source>
</evidence>
<accession>G8NYY9</accession>
<organism evidence="3 4">
    <name type="scientific">Granulicella mallensis (strain ATCC BAA-1857 / DSM 23137 / MP5ACTX8)</name>
    <dbReference type="NCBI Taxonomy" id="682795"/>
    <lineage>
        <taxon>Bacteria</taxon>
        <taxon>Pseudomonadati</taxon>
        <taxon>Acidobacteriota</taxon>
        <taxon>Terriglobia</taxon>
        <taxon>Terriglobales</taxon>
        <taxon>Acidobacteriaceae</taxon>
        <taxon>Granulicella</taxon>
    </lineage>
</organism>
<dbReference type="GO" id="GO:0004803">
    <property type="term" value="F:transposase activity"/>
    <property type="evidence" value="ECO:0007669"/>
    <property type="project" value="InterPro"/>
</dbReference>
<keyword evidence="1" id="KW-0472">Membrane</keyword>
<dbReference type="EMBL" id="CP003130">
    <property type="protein sequence ID" value="AEU35641.1"/>
    <property type="molecule type" value="Genomic_DNA"/>
</dbReference>
<dbReference type="GO" id="GO:0006313">
    <property type="term" value="P:DNA transposition"/>
    <property type="evidence" value="ECO:0007669"/>
    <property type="project" value="InterPro"/>
</dbReference>
<sequence length="162" mass="18533">MQSAVSAIYPLCMAQSLSYLLIHVIFSTKDRLPLLKEEIRPKLHAYLATVTRNAGCECYRVGGVADHIHLAILLSQTLAVAELVKELKISSSKWLKAQSPTLANFAWQSGYGVFSVGSSDLEVLKKYIDMQEEHHKTLTFQQEYRIFLEKYGVEYDERYVWD</sequence>
<dbReference type="NCBIfam" id="NF033573">
    <property type="entry name" value="transpos_IS200"/>
    <property type="match status" value="1"/>
</dbReference>
<keyword evidence="1" id="KW-1133">Transmembrane helix</keyword>
<dbReference type="KEGG" id="gma:AciX8_1298"/>
<keyword evidence="4" id="KW-1185">Reference proteome</keyword>
<dbReference type="Proteomes" id="UP000007113">
    <property type="component" value="Chromosome"/>
</dbReference>
<dbReference type="PANTHER" id="PTHR33360">
    <property type="entry name" value="TRANSPOSASE FOR INSERTION SEQUENCE ELEMENT IS200"/>
    <property type="match status" value="1"/>
</dbReference>
<dbReference type="STRING" id="682795.AciX8_1298"/>
<name>G8NYY9_GRAMM</name>
<protein>
    <submittedName>
        <fullName evidence="3">Transposase IS200-family protein</fullName>
    </submittedName>
</protein>
<dbReference type="Pfam" id="PF01797">
    <property type="entry name" value="Y1_Tnp"/>
    <property type="match status" value="1"/>
</dbReference>
<reference evidence="3 4" key="1">
    <citation type="submission" date="2011-11" db="EMBL/GenBank/DDBJ databases">
        <title>Complete sequence of Granulicella mallensis MP5ACTX8.</title>
        <authorList>
            <consortium name="US DOE Joint Genome Institute"/>
            <person name="Lucas S."/>
            <person name="Copeland A."/>
            <person name="Lapidus A."/>
            <person name="Cheng J.-F."/>
            <person name="Goodwin L."/>
            <person name="Pitluck S."/>
            <person name="Peters L."/>
            <person name="Lu M."/>
            <person name="Detter J.C."/>
            <person name="Han C."/>
            <person name="Tapia R."/>
            <person name="Land M."/>
            <person name="Hauser L."/>
            <person name="Kyrpides N."/>
            <person name="Ivanova N."/>
            <person name="Mikhailova N."/>
            <person name="Pagani I."/>
            <person name="Rawat S."/>
            <person name="Mannisto M."/>
            <person name="Haggblom M."/>
            <person name="Woyke T."/>
        </authorList>
    </citation>
    <scope>NUCLEOTIDE SEQUENCE [LARGE SCALE GENOMIC DNA]</scope>
    <source>
        <strain evidence="4">ATCC BAA-1857 / DSM 23137 / MP5ACTX8</strain>
    </source>
</reference>
<dbReference type="GO" id="GO:0003677">
    <property type="term" value="F:DNA binding"/>
    <property type="evidence" value="ECO:0007669"/>
    <property type="project" value="InterPro"/>
</dbReference>